<comment type="caution">
    <text evidence="3">The sequence shown here is derived from an EMBL/GenBank/DDBJ whole genome shotgun (WGS) entry which is preliminary data.</text>
</comment>
<evidence type="ECO:0000313" key="3">
    <source>
        <dbReference type="EMBL" id="GAG80605.1"/>
    </source>
</evidence>
<feature type="non-terminal residue" evidence="3">
    <location>
        <position position="295"/>
    </location>
</feature>
<feature type="coiled-coil region" evidence="1">
    <location>
        <begin position="163"/>
        <end position="190"/>
    </location>
</feature>
<sequence length="295" mass="34153">HVTYCSSNGGNFYDFANKITAEYLLKHYPENTILRVHQQTTQDQDNDKDQDQDLTATELFKNVNSNTNPKLNRHLQIISMKSAEYKLANGTETPYHWGLGLKYYTHFTSPIRRYVDLVNHRLIKETLLSATLLSATHLSATRLSATRLSATRLSETEERYTNISQILGKINGLNKRINKAEREFKFLELVSKLERKSMDKPIETMGYITSFNIPHVTLYLPKWDLSYNVLLIHPKISDLITVTNVLEKITMINKKTQSNVSFHLLEQLDILVIPNFQAERMNKKLKIEINKVKNV</sequence>
<dbReference type="InterPro" id="IPR012340">
    <property type="entry name" value="NA-bd_OB-fold"/>
</dbReference>
<feature type="non-terminal residue" evidence="3">
    <location>
        <position position="1"/>
    </location>
</feature>
<evidence type="ECO:0000256" key="1">
    <source>
        <dbReference type="SAM" id="Coils"/>
    </source>
</evidence>
<dbReference type="GO" id="GO:0003723">
    <property type="term" value="F:RNA binding"/>
    <property type="evidence" value="ECO:0007669"/>
    <property type="project" value="InterPro"/>
</dbReference>
<dbReference type="GO" id="GO:0006402">
    <property type="term" value="P:mRNA catabolic process"/>
    <property type="evidence" value="ECO:0007669"/>
    <property type="project" value="TreeGrafter"/>
</dbReference>
<protein>
    <recommendedName>
        <fullName evidence="2">RNB domain-containing protein</fullName>
    </recommendedName>
</protein>
<dbReference type="GO" id="GO:0000932">
    <property type="term" value="C:P-body"/>
    <property type="evidence" value="ECO:0007669"/>
    <property type="project" value="TreeGrafter"/>
</dbReference>
<dbReference type="EMBL" id="BART01018998">
    <property type="protein sequence ID" value="GAG80605.1"/>
    <property type="molecule type" value="Genomic_DNA"/>
</dbReference>
<evidence type="ECO:0000259" key="2">
    <source>
        <dbReference type="Pfam" id="PF00773"/>
    </source>
</evidence>
<dbReference type="AlphaFoldDB" id="X1ADL2"/>
<keyword evidence="1" id="KW-0175">Coiled coil</keyword>
<dbReference type="SUPFAM" id="SSF50249">
    <property type="entry name" value="Nucleic acid-binding proteins"/>
    <property type="match status" value="1"/>
</dbReference>
<name>X1ADL2_9ZZZZ</name>
<dbReference type="GO" id="GO:0000175">
    <property type="term" value="F:3'-5'-RNA exonuclease activity"/>
    <property type="evidence" value="ECO:0007669"/>
    <property type="project" value="TreeGrafter"/>
</dbReference>
<proteinExistence type="predicted"/>
<reference evidence="3" key="1">
    <citation type="journal article" date="2014" name="Front. Microbiol.">
        <title>High frequency of phylogenetically diverse reductive dehalogenase-homologous genes in deep subseafloor sedimentary metagenomes.</title>
        <authorList>
            <person name="Kawai M."/>
            <person name="Futagami T."/>
            <person name="Toyoda A."/>
            <person name="Takaki Y."/>
            <person name="Nishi S."/>
            <person name="Hori S."/>
            <person name="Arai W."/>
            <person name="Tsubouchi T."/>
            <person name="Morono Y."/>
            <person name="Uchiyama I."/>
            <person name="Ito T."/>
            <person name="Fujiyama A."/>
            <person name="Inagaki F."/>
            <person name="Takami H."/>
        </authorList>
    </citation>
    <scope>NUCLEOTIDE SEQUENCE</scope>
    <source>
        <strain evidence="3">Expedition CK06-06</strain>
    </source>
</reference>
<gene>
    <name evidence="3" type="ORF">S01H4_35684</name>
</gene>
<feature type="domain" description="RNB" evidence="2">
    <location>
        <begin position="12"/>
        <end position="127"/>
    </location>
</feature>
<dbReference type="Pfam" id="PF00773">
    <property type="entry name" value="RNB"/>
    <property type="match status" value="1"/>
</dbReference>
<dbReference type="PANTHER" id="PTHR23355:SF9">
    <property type="entry name" value="DIS3-LIKE EXONUCLEASE 2"/>
    <property type="match status" value="1"/>
</dbReference>
<organism evidence="3">
    <name type="scientific">marine sediment metagenome</name>
    <dbReference type="NCBI Taxonomy" id="412755"/>
    <lineage>
        <taxon>unclassified sequences</taxon>
        <taxon>metagenomes</taxon>
        <taxon>ecological metagenomes</taxon>
    </lineage>
</organism>
<dbReference type="PANTHER" id="PTHR23355">
    <property type="entry name" value="RIBONUCLEASE"/>
    <property type="match status" value="1"/>
</dbReference>
<dbReference type="InterPro" id="IPR050180">
    <property type="entry name" value="RNR_Ribonuclease"/>
</dbReference>
<accession>X1ADL2</accession>
<dbReference type="InterPro" id="IPR001900">
    <property type="entry name" value="RNase_II/R"/>
</dbReference>